<protein>
    <recommendedName>
        <fullName evidence="4">Zn(2)-C6 fungal-type domain-containing protein</fullName>
    </recommendedName>
</protein>
<reference evidence="5 7" key="1">
    <citation type="submission" date="2015-10" db="EMBL/GenBank/DDBJ databases">
        <title>The cercosporin biosynthetic gene cluster was horizontally transferred to several fungal lineages and shown to be expanded in Cercospora beticola based on microsynteny with recipient genomes.</title>
        <authorList>
            <person name="De Jonge R."/>
            <person name="Ebert M.K."/>
            <person name="Suttle J.C."/>
            <person name="Jurick Ii W.M."/>
            <person name="Secor G.A."/>
            <person name="Thomma B.P."/>
            <person name="Van De Peer Y."/>
            <person name="Bolton M.D."/>
        </authorList>
    </citation>
    <scope>NUCLEOTIDE SEQUENCE [LARGE SCALE GENOMIC DNA]</scope>
    <source>
        <strain evidence="5 7">09-40</strain>
    </source>
</reference>
<reference evidence="6 8" key="2">
    <citation type="submission" date="2023-09" db="EMBL/GenBank/DDBJ databases">
        <title>Complete-Gapless Cercospora beticola genome.</title>
        <authorList>
            <person name="Wyatt N.A."/>
            <person name="Spanner R.E."/>
            <person name="Bolton M.D."/>
        </authorList>
    </citation>
    <scope>NUCLEOTIDE SEQUENCE [LARGE SCALE GENOMIC DNA]</scope>
    <source>
        <strain evidence="6">Cb09-40</strain>
    </source>
</reference>
<dbReference type="PANTHER" id="PTHR37534:SF25">
    <property type="entry name" value="ZN(II)2CYS6 TRANSCRIPTION FACTOR (EUROFUNG)"/>
    <property type="match status" value="1"/>
</dbReference>
<dbReference type="CDD" id="cd00067">
    <property type="entry name" value="GAL4"/>
    <property type="match status" value="1"/>
</dbReference>
<keyword evidence="2" id="KW-0539">Nucleus</keyword>
<dbReference type="InterPro" id="IPR036864">
    <property type="entry name" value="Zn2-C6_fun-type_DNA-bd_sf"/>
</dbReference>
<organism evidence="5 7">
    <name type="scientific">Cercospora beticola</name>
    <name type="common">Sugarbeet leaf spot fungus</name>
    <dbReference type="NCBI Taxonomy" id="122368"/>
    <lineage>
        <taxon>Eukaryota</taxon>
        <taxon>Fungi</taxon>
        <taxon>Dikarya</taxon>
        <taxon>Ascomycota</taxon>
        <taxon>Pezizomycotina</taxon>
        <taxon>Dothideomycetes</taxon>
        <taxon>Dothideomycetidae</taxon>
        <taxon>Mycosphaerellales</taxon>
        <taxon>Mycosphaerellaceae</taxon>
        <taxon>Cercospora</taxon>
    </lineage>
</organism>
<evidence type="ECO:0000256" key="1">
    <source>
        <dbReference type="ARBA" id="ARBA00004123"/>
    </source>
</evidence>
<feature type="region of interest" description="Disordered" evidence="3">
    <location>
        <begin position="92"/>
        <end position="138"/>
    </location>
</feature>
<comment type="subcellular location">
    <subcellularLocation>
        <location evidence="1">Nucleus</location>
    </subcellularLocation>
</comment>
<evidence type="ECO:0000259" key="4">
    <source>
        <dbReference type="PROSITE" id="PS50048"/>
    </source>
</evidence>
<keyword evidence="8" id="KW-1185">Reference proteome</keyword>
<dbReference type="InterPro" id="IPR021858">
    <property type="entry name" value="Fun_TF"/>
</dbReference>
<dbReference type="GO" id="GO:0000976">
    <property type="term" value="F:transcription cis-regulatory region binding"/>
    <property type="evidence" value="ECO:0007669"/>
    <property type="project" value="TreeGrafter"/>
</dbReference>
<evidence type="ECO:0000256" key="3">
    <source>
        <dbReference type="SAM" id="MobiDB-lite"/>
    </source>
</evidence>
<feature type="region of interest" description="Disordered" evidence="3">
    <location>
        <begin position="155"/>
        <end position="204"/>
    </location>
</feature>
<feature type="domain" description="Zn(2)-C6 fungal-type" evidence="4">
    <location>
        <begin position="18"/>
        <end position="48"/>
    </location>
</feature>
<dbReference type="GO" id="GO:0000981">
    <property type="term" value="F:DNA-binding transcription factor activity, RNA polymerase II-specific"/>
    <property type="evidence" value="ECO:0007669"/>
    <property type="project" value="InterPro"/>
</dbReference>
<evidence type="ECO:0000313" key="6">
    <source>
        <dbReference type="EMBL" id="WPA97386.1"/>
    </source>
</evidence>
<dbReference type="InterPro" id="IPR001138">
    <property type="entry name" value="Zn2Cys6_DnaBD"/>
</dbReference>
<accession>A0A2G5I8E5</accession>
<dbReference type="PROSITE" id="PS00463">
    <property type="entry name" value="ZN2_CY6_FUNGAL_1"/>
    <property type="match status" value="1"/>
</dbReference>
<sequence>MSSSRGDGRGSNTKTLQVCENCRIRKVRCDAAEHGCHHCRELGMDCIRTPIIRFKHAGKGQSMAWSPQQIWTQPKTELRYYDETPELIDFYHGDSPPSPYKDAQRFTTPAPRVRESLPPQASSPNLPQSTHRATEPTTTQSVAHMLLENLNRTSTRDLALSPPTDAGILNGTSPGTNSQTTQSPWTLHSTESNDMHSPHQQSIQPLTESEAILLRNFTENMALWADGPDPQRSFEIEACRIALTDSVLRHAICAFSARHMNRQRANRDAEALEHQDACLQLLIPAMSGQLSMSEGVLAAVAILRQNEEMDEYDNRFHLEGVTRILNDVSAFASSGGLREATAWLCLREDIYVSLTTQTVLRTSLPPFDGATWIQGDSDSAWTNRMVLLLAKLLSVAFLEVADLTALANIRARIAEWDITKPHTFNPIYLRDRNPSAGQHLPEIWMLAPIHAIGLQYYHIAQLVLAVAAHVTSARPFDHIHEHRNVERQVRYHLLRAVGIARSNARAQNTWFTAHHCLHVWGGSLRRKGDQQACLAFLQDMGNQTGWRVGRLMQALVAQWEDDSE</sequence>
<evidence type="ECO:0000313" key="7">
    <source>
        <dbReference type="Proteomes" id="UP000230605"/>
    </source>
</evidence>
<name>A0A2G5I8E5_CERBT</name>
<dbReference type="SUPFAM" id="SSF57701">
    <property type="entry name" value="Zn2/Cys6 DNA-binding domain"/>
    <property type="match status" value="1"/>
</dbReference>
<dbReference type="Pfam" id="PF00172">
    <property type="entry name" value="Zn_clus"/>
    <property type="match status" value="1"/>
</dbReference>
<dbReference type="GO" id="GO:0008270">
    <property type="term" value="F:zinc ion binding"/>
    <property type="evidence" value="ECO:0007669"/>
    <property type="project" value="InterPro"/>
</dbReference>
<evidence type="ECO:0000313" key="5">
    <source>
        <dbReference type="EMBL" id="PIB01077.1"/>
    </source>
</evidence>
<evidence type="ECO:0000313" key="8">
    <source>
        <dbReference type="Proteomes" id="UP001302367"/>
    </source>
</evidence>
<dbReference type="AlphaFoldDB" id="A0A2G5I8E5"/>
<dbReference type="Proteomes" id="UP001302367">
    <property type="component" value="Chromosome 1"/>
</dbReference>
<dbReference type="EMBL" id="CP134184">
    <property type="protein sequence ID" value="WPA97386.1"/>
    <property type="molecule type" value="Genomic_DNA"/>
</dbReference>
<proteinExistence type="predicted"/>
<dbReference type="Gene3D" id="4.10.240.10">
    <property type="entry name" value="Zn(2)-C6 fungal-type DNA-binding domain"/>
    <property type="match status" value="1"/>
</dbReference>
<gene>
    <name evidence="5" type="ORF">CB0940_01923</name>
    <name evidence="6" type="ORF">RHO25_001996</name>
</gene>
<dbReference type="Proteomes" id="UP000230605">
    <property type="component" value="Chromosome 1"/>
</dbReference>
<feature type="compositionally biased region" description="Polar residues" evidence="3">
    <location>
        <begin position="170"/>
        <end position="190"/>
    </location>
</feature>
<dbReference type="EMBL" id="LKMD01000100">
    <property type="protein sequence ID" value="PIB01077.1"/>
    <property type="molecule type" value="Genomic_DNA"/>
</dbReference>
<dbReference type="Pfam" id="PF11951">
    <property type="entry name" value="Fungal_trans_2"/>
    <property type="match status" value="1"/>
</dbReference>
<evidence type="ECO:0000256" key="2">
    <source>
        <dbReference type="ARBA" id="ARBA00023242"/>
    </source>
</evidence>
<dbReference type="OrthoDB" id="4525710at2759"/>
<feature type="compositionally biased region" description="Polar residues" evidence="3">
    <location>
        <begin position="119"/>
        <end position="138"/>
    </location>
</feature>
<dbReference type="PANTHER" id="PTHR37534">
    <property type="entry name" value="TRANSCRIPTIONAL ACTIVATOR PROTEIN UGA3"/>
    <property type="match status" value="1"/>
</dbReference>
<dbReference type="GO" id="GO:0045944">
    <property type="term" value="P:positive regulation of transcription by RNA polymerase II"/>
    <property type="evidence" value="ECO:0007669"/>
    <property type="project" value="TreeGrafter"/>
</dbReference>
<dbReference type="PROSITE" id="PS50048">
    <property type="entry name" value="ZN2_CY6_FUNGAL_2"/>
    <property type="match status" value="1"/>
</dbReference>
<dbReference type="GO" id="GO:0005634">
    <property type="term" value="C:nucleus"/>
    <property type="evidence" value="ECO:0007669"/>
    <property type="project" value="UniProtKB-SubCell"/>
</dbReference>